<accession>A0AC61RZK5</accession>
<reference evidence="1" key="1">
    <citation type="submission" date="2019-04" db="EMBL/GenBank/DDBJ databases">
        <title>Microbes associate with the intestines of laboratory mice.</title>
        <authorList>
            <person name="Navarre W."/>
            <person name="Wong E."/>
            <person name="Huang K."/>
            <person name="Tropini C."/>
            <person name="Ng K."/>
            <person name="Yu B."/>
        </authorList>
    </citation>
    <scope>NUCLEOTIDE SEQUENCE</scope>
    <source>
        <strain evidence="1">NM01_1-7b</strain>
    </source>
</reference>
<comment type="caution">
    <text evidence="1">The sequence shown here is derived from an EMBL/GenBank/DDBJ whole genome shotgun (WGS) entry which is preliminary data.</text>
</comment>
<keyword evidence="2" id="KW-1185">Reference proteome</keyword>
<evidence type="ECO:0000313" key="2">
    <source>
        <dbReference type="Proteomes" id="UP000304953"/>
    </source>
</evidence>
<protein>
    <submittedName>
        <fullName evidence="1">TRAP transporter large permease</fullName>
    </submittedName>
</protein>
<dbReference type="EMBL" id="SRYA01000008">
    <property type="protein sequence ID" value="TGY97308.1"/>
    <property type="molecule type" value="Genomic_DNA"/>
</dbReference>
<organism evidence="1 2">
    <name type="scientific">Petralouisia muris</name>
    <dbReference type="NCBI Taxonomy" id="3032872"/>
    <lineage>
        <taxon>Bacteria</taxon>
        <taxon>Bacillati</taxon>
        <taxon>Bacillota</taxon>
        <taxon>Clostridia</taxon>
        <taxon>Lachnospirales</taxon>
        <taxon>Lachnospiraceae</taxon>
        <taxon>Petralouisia</taxon>
    </lineage>
</organism>
<name>A0AC61RZK5_9FIRM</name>
<gene>
    <name evidence="1" type="ORF">E5329_05210</name>
</gene>
<sequence length="430" mass="46185">MPSSVIVTICAILMLIFLFLKVPVYLAVLAASAVYFVLNPYANPTVFAQQSITGVESISLLAIPFFVCAGIVMNYTGVTSRIMNFCSMLTGRMTGGLAQVNVLLSTLMGGLSGSNLADAAMEAKMMVPEMEKAGFSKSFSTVVTAVSSMITPLIPPGIAMILYGCIANVSIGKLFISGIGVGAILCIAEMILVAVISKKRGYQPMRAEKLTMEEVGKATKPAILPLCLPIIIIGGIRLGAFTATEAGAVAIIYAVILGIAYRELKWKDVLATLKETVTSTASIMLIVSAAAVFSWILTKEQIPQQLTEWMMAAIQNKYVFLMVVNVFLILVGMFIEGNASMIILVPLLAPVAASYGIDEIQFAMVYIFNNALGAFSPPMGTLMFVTCGVTKCKTKDFIKESVPFYILLFVVLLLLTYVPFCTTALVDLFY</sequence>
<proteinExistence type="predicted"/>
<evidence type="ECO:0000313" key="1">
    <source>
        <dbReference type="EMBL" id="TGY97308.1"/>
    </source>
</evidence>
<dbReference type="Proteomes" id="UP000304953">
    <property type="component" value="Unassembled WGS sequence"/>
</dbReference>